<dbReference type="Gene3D" id="1.25.40.20">
    <property type="entry name" value="Ankyrin repeat-containing domain"/>
    <property type="match status" value="1"/>
</dbReference>
<dbReference type="SUPFAM" id="SSF48403">
    <property type="entry name" value="Ankyrin repeat"/>
    <property type="match status" value="1"/>
</dbReference>
<dbReference type="Pfam" id="PF12796">
    <property type="entry name" value="Ank_2"/>
    <property type="match status" value="3"/>
</dbReference>
<evidence type="ECO:0000256" key="2">
    <source>
        <dbReference type="PROSITE-ProRule" id="PRU00023"/>
    </source>
</evidence>
<evidence type="ECO:0000259" key="4">
    <source>
        <dbReference type="Pfam" id="PF22939"/>
    </source>
</evidence>
<dbReference type="Proteomes" id="UP001365542">
    <property type="component" value="Unassembled WGS sequence"/>
</dbReference>
<feature type="domain" description="Azaphilone pigments biosynthesis cluster protein L N-terminal" evidence="3">
    <location>
        <begin position="2"/>
        <end position="158"/>
    </location>
</feature>
<dbReference type="PROSITE" id="PS50297">
    <property type="entry name" value="ANK_REP_REGION"/>
    <property type="match status" value="2"/>
</dbReference>
<dbReference type="Gene3D" id="3.40.50.300">
    <property type="entry name" value="P-loop containing nucleotide triphosphate hydrolases"/>
    <property type="match status" value="1"/>
</dbReference>
<proteinExistence type="predicted"/>
<feature type="domain" description="GPI inositol-deacylase winged helix" evidence="4">
    <location>
        <begin position="487"/>
        <end position="573"/>
    </location>
</feature>
<keyword evidence="2" id="KW-0040">ANK repeat</keyword>
<evidence type="ECO:0008006" key="8">
    <source>
        <dbReference type="Google" id="ProtNLM"/>
    </source>
</evidence>
<comment type="caution">
    <text evidence="6">The sequence shown here is derived from an EMBL/GenBank/DDBJ whole genome shotgun (WGS) entry which is preliminary data.</text>
</comment>
<dbReference type="SUPFAM" id="SSF52540">
    <property type="entry name" value="P-loop containing nucleoside triphosphate hydrolases"/>
    <property type="match status" value="1"/>
</dbReference>
<evidence type="ECO:0000256" key="1">
    <source>
        <dbReference type="ARBA" id="ARBA00022737"/>
    </source>
</evidence>
<organism evidence="6 7">
    <name type="scientific">Orbilia ellipsospora</name>
    <dbReference type="NCBI Taxonomy" id="2528407"/>
    <lineage>
        <taxon>Eukaryota</taxon>
        <taxon>Fungi</taxon>
        <taxon>Dikarya</taxon>
        <taxon>Ascomycota</taxon>
        <taxon>Pezizomycotina</taxon>
        <taxon>Orbiliomycetes</taxon>
        <taxon>Orbiliales</taxon>
        <taxon>Orbiliaceae</taxon>
        <taxon>Orbilia</taxon>
    </lineage>
</organism>
<feature type="repeat" description="ANK" evidence="2">
    <location>
        <begin position="676"/>
        <end position="708"/>
    </location>
</feature>
<dbReference type="InterPro" id="IPR027417">
    <property type="entry name" value="P-loop_NTPase"/>
</dbReference>
<protein>
    <recommendedName>
        <fullName evidence="8">NACHT domain-containing protein</fullName>
    </recommendedName>
</protein>
<feature type="repeat" description="ANK" evidence="2">
    <location>
        <begin position="881"/>
        <end position="913"/>
    </location>
</feature>
<dbReference type="InterPro" id="IPR056884">
    <property type="entry name" value="NPHP3-like_N"/>
</dbReference>
<dbReference type="EMBL" id="JAVHJO010000009">
    <property type="protein sequence ID" value="KAK6537180.1"/>
    <property type="molecule type" value="Genomic_DNA"/>
</dbReference>
<gene>
    <name evidence="6" type="ORF">TWF694_011377</name>
</gene>
<dbReference type="PROSITE" id="PS50088">
    <property type="entry name" value="ANK_REPEAT"/>
    <property type="match status" value="2"/>
</dbReference>
<keyword evidence="1" id="KW-0677">Repeat</keyword>
<name>A0AAV9X6B2_9PEZI</name>
<dbReference type="Pfam" id="PF22939">
    <property type="entry name" value="WHD_GPIID"/>
    <property type="match status" value="1"/>
</dbReference>
<keyword evidence="7" id="KW-1185">Reference proteome</keyword>
<sequence length="1164" mass="131291">MAEAIGLAASIIAVVTLGTQITVISARLYNTVKDRKERIVQLTNAVGNIGSILRDIQNLTEKNRLDTSSVESLAMLGKECGPLEGCRLLLEKLTETLEGAARKRAIMKWPFTEKELEVSLRNLEEYKTTFITALTLTSMKLLGDLDEQVDDTAKKVEELLIEAEKQAAWRTEEKYTKILEWVDPGLALPRHATVTSARQAGTGKWFLTQTKFFKWSTLSENSSSILWCYGIPGAGKSTISSLVIDYLEEIKKQDFRMQTALAYFYFDFADSELTTEKFIRNLLKQLAFQSRAIPYQLVELFETYSKSGKTEPLDEIRDLLIKVASSFTTTYLVVDALDECNADDRLDVLDILQDLTNVGVRIFTTSRPHPEEINDIFEEIQADKVELVARPEDISKYIRYEIARCQKGKRKARQIDDELKERIVAELVRMSDGMFLLPKFQLKFLLNLPNPHKIKIALEESLKMPMKDQQLIDETFKLMFENINECHRDLAQKALSWLLVAKSPLLIQDLLVALAVEPGCFEITKEQEILPATILDICSSLVVVDAGCGRVRIAHETIQNYLLRNNVGSEDAVVSLTKTCLNYLSFDQFVDPTSSSPKDAESRRSKALKETPFYKYAVQNWEAHAIECNQEEIKDDMIGFLSRPSSLHSYCRARKLSIVYKRPDPREVPFLYGIGTNESPLHIAARLGYLDVAKHFISKGIDVNLEHDAELRPISEATAFGRLEMVKLLVENGSSIISPQHPLQHPINLAAALGDAAIVEYFVQMDRENFDMQNSVLYTALHECAPRGHEKAVRVLLDAGANWRTEQCEKKNAATLTIEHGQSHIFSILLNHGIDLNAPMSKSVHNAGTPLHVAAFYGREAITREILDLGTMNPLSAVDLMGNTALHNAVISGSLPVVRLLVEAGIDLEKINVKGETALQLAIEWNFKSIERYLEGISKTCDEEAPGSIGSSVSLSKTQDVSEGLSILDVLNVYGMFTIKLKLPPKATKSILDYASYWAKHRVSKTETMSVDEKVLHTPYLSIPILGPSVRRILFRTKSHDQGWSSYREQQGTYEGSYSWIEIRVHLRDSNSPSKLVDDTKRQDALKTRRLQSNVHARWESTEHTNDWDITNTDDTEIASFLSALRFEDRLLINPRAMFSGWECHIDEAEIIVYSTLWEADTKA</sequence>
<dbReference type="InterPro" id="IPR002110">
    <property type="entry name" value="Ankyrin_rpt"/>
</dbReference>
<evidence type="ECO:0000313" key="7">
    <source>
        <dbReference type="Proteomes" id="UP001365542"/>
    </source>
</evidence>
<dbReference type="Pfam" id="PF24883">
    <property type="entry name" value="NPHP3_N"/>
    <property type="match status" value="1"/>
</dbReference>
<evidence type="ECO:0000259" key="3">
    <source>
        <dbReference type="Pfam" id="PF17111"/>
    </source>
</evidence>
<feature type="domain" description="Nephrocystin 3-like N-terminal" evidence="5">
    <location>
        <begin position="201"/>
        <end position="367"/>
    </location>
</feature>
<evidence type="ECO:0000313" key="6">
    <source>
        <dbReference type="EMBL" id="KAK6537180.1"/>
    </source>
</evidence>
<dbReference type="PANTHER" id="PTHR10039:SF15">
    <property type="entry name" value="NACHT DOMAIN-CONTAINING PROTEIN"/>
    <property type="match status" value="1"/>
</dbReference>
<dbReference type="InterPro" id="IPR036770">
    <property type="entry name" value="Ankyrin_rpt-contain_sf"/>
</dbReference>
<dbReference type="SMART" id="SM00248">
    <property type="entry name" value="ANK"/>
    <property type="match status" value="8"/>
</dbReference>
<evidence type="ECO:0000259" key="5">
    <source>
        <dbReference type="Pfam" id="PF24883"/>
    </source>
</evidence>
<dbReference type="PANTHER" id="PTHR10039">
    <property type="entry name" value="AMELOGENIN"/>
    <property type="match status" value="1"/>
</dbReference>
<reference evidence="6 7" key="1">
    <citation type="submission" date="2019-10" db="EMBL/GenBank/DDBJ databases">
        <authorList>
            <person name="Palmer J.M."/>
        </authorList>
    </citation>
    <scope>NUCLEOTIDE SEQUENCE [LARGE SCALE GENOMIC DNA]</scope>
    <source>
        <strain evidence="6 7">TWF694</strain>
    </source>
</reference>
<accession>A0AAV9X6B2</accession>
<dbReference type="InterPro" id="IPR031348">
    <property type="entry name" value="PigL_N"/>
</dbReference>
<dbReference type="InterPro" id="IPR054471">
    <property type="entry name" value="GPIID_WHD"/>
</dbReference>
<dbReference type="AlphaFoldDB" id="A0AAV9X6B2"/>
<dbReference type="Pfam" id="PF17111">
    <property type="entry name" value="PigL_N"/>
    <property type="match status" value="1"/>
</dbReference>